<name>A0A392VWN4_9FABA</name>
<dbReference type="Proteomes" id="UP000265520">
    <property type="component" value="Unassembled WGS sequence"/>
</dbReference>
<feature type="non-terminal residue" evidence="1">
    <location>
        <position position="1"/>
    </location>
</feature>
<evidence type="ECO:0000313" key="1">
    <source>
        <dbReference type="EMBL" id="MCI92367.1"/>
    </source>
</evidence>
<dbReference type="EMBL" id="LXQA011298889">
    <property type="protein sequence ID" value="MCI92367.1"/>
    <property type="molecule type" value="Genomic_DNA"/>
</dbReference>
<comment type="caution">
    <text evidence="1">The sequence shown here is derived from an EMBL/GenBank/DDBJ whole genome shotgun (WGS) entry which is preliminary data.</text>
</comment>
<accession>A0A392VWN4</accession>
<sequence length="62" mass="6987">HSSMKNGITRKQQGVLSMPTREQFLKMMEDISSTLQGPSTLFRRGPWSAELISSVIFICVVM</sequence>
<keyword evidence="2" id="KW-1185">Reference proteome</keyword>
<organism evidence="1 2">
    <name type="scientific">Trifolium medium</name>
    <dbReference type="NCBI Taxonomy" id="97028"/>
    <lineage>
        <taxon>Eukaryota</taxon>
        <taxon>Viridiplantae</taxon>
        <taxon>Streptophyta</taxon>
        <taxon>Embryophyta</taxon>
        <taxon>Tracheophyta</taxon>
        <taxon>Spermatophyta</taxon>
        <taxon>Magnoliopsida</taxon>
        <taxon>eudicotyledons</taxon>
        <taxon>Gunneridae</taxon>
        <taxon>Pentapetalae</taxon>
        <taxon>rosids</taxon>
        <taxon>fabids</taxon>
        <taxon>Fabales</taxon>
        <taxon>Fabaceae</taxon>
        <taxon>Papilionoideae</taxon>
        <taxon>50 kb inversion clade</taxon>
        <taxon>NPAAA clade</taxon>
        <taxon>Hologalegina</taxon>
        <taxon>IRL clade</taxon>
        <taxon>Trifolieae</taxon>
        <taxon>Trifolium</taxon>
    </lineage>
</organism>
<dbReference type="AlphaFoldDB" id="A0A392VWN4"/>
<reference evidence="1 2" key="1">
    <citation type="journal article" date="2018" name="Front. Plant Sci.">
        <title>Red Clover (Trifolium pratense) and Zigzag Clover (T. medium) - A Picture of Genomic Similarities and Differences.</title>
        <authorList>
            <person name="Dluhosova J."/>
            <person name="Istvanek J."/>
            <person name="Nedelnik J."/>
            <person name="Repkova J."/>
        </authorList>
    </citation>
    <scope>NUCLEOTIDE SEQUENCE [LARGE SCALE GENOMIC DNA]</scope>
    <source>
        <strain evidence="2">cv. 10/8</strain>
        <tissue evidence="1">Leaf</tissue>
    </source>
</reference>
<evidence type="ECO:0000313" key="2">
    <source>
        <dbReference type="Proteomes" id="UP000265520"/>
    </source>
</evidence>
<protein>
    <submittedName>
        <fullName evidence="1">Uncharacterized protein</fullName>
    </submittedName>
</protein>
<proteinExistence type="predicted"/>